<comment type="catalytic activity">
    <reaction evidence="4">
        <text>apo-[citrate lyase ACP] + 2'-(5''-triphospho-alpha-D-ribosyl)-3'-dephospho-CoA = holo-[citrate lyase ACP] + diphosphate</text>
        <dbReference type="Rhea" id="RHEA:16333"/>
        <dbReference type="Rhea" id="RHEA-COMP:10157"/>
        <dbReference type="Rhea" id="RHEA-COMP:10158"/>
        <dbReference type="ChEBI" id="CHEBI:29999"/>
        <dbReference type="ChEBI" id="CHEBI:33019"/>
        <dbReference type="ChEBI" id="CHEBI:61378"/>
        <dbReference type="ChEBI" id="CHEBI:82683"/>
        <dbReference type="EC" id="2.7.7.61"/>
    </reaction>
</comment>
<dbReference type="InterPro" id="IPR005551">
    <property type="entry name" value="CitX"/>
</dbReference>
<dbReference type="Proteomes" id="UP001597314">
    <property type="component" value="Unassembled WGS sequence"/>
</dbReference>
<dbReference type="EMBL" id="JBHUIW010000005">
    <property type="protein sequence ID" value="MFD2181853.1"/>
    <property type="molecule type" value="Genomic_DNA"/>
</dbReference>
<evidence type="ECO:0000256" key="4">
    <source>
        <dbReference type="ARBA" id="ARBA00048574"/>
    </source>
</evidence>
<gene>
    <name evidence="5" type="primary">citX</name>
    <name evidence="5" type="ORF">ACFSOX_06785</name>
</gene>
<dbReference type="RefSeq" id="WP_378477039.1">
    <property type="nucleotide sequence ID" value="NZ_JBHUIW010000005.1"/>
</dbReference>
<dbReference type="Pfam" id="PF03802">
    <property type="entry name" value="CitX"/>
    <property type="match status" value="1"/>
</dbReference>
<keyword evidence="3 5" id="KW-0548">Nucleotidyltransferase</keyword>
<sequence length="193" mass="20843">MTRDAKVPAADDRRAGPAVTIEAMLAARERRVARRRDAFAVRPDRPLVTLSVVMPGPVKDCAVSRTAAAAARDALDRLFAARGFAATRLATEIGPTGPEDLIAVEADPRALKRALVELEELHPLGRLWDLDVAAPGDRAVSRRDLGLPPRRCLVCDAPAHACARSRAHPLDALLTAMEERVDAWQARIGDPTL</sequence>
<evidence type="ECO:0000256" key="3">
    <source>
        <dbReference type="ARBA" id="ARBA00022695"/>
    </source>
</evidence>
<keyword evidence="6" id="KW-1185">Reference proteome</keyword>
<evidence type="ECO:0000256" key="1">
    <source>
        <dbReference type="ARBA" id="ARBA00012524"/>
    </source>
</evidence>
<evidence type="ECO:0000313" key="6">
    <source>
        <dbReference type="Proteomes" id="UP001597314"/>
    </source>
</evidence>
<proteinExistence type="predicted"/>
<keyword evidence="2 5" id="KW-0808">Transferase</keyword>
<dbReference type="NCBIfam" id="TIGR03124">
    <property type="entry name" value="citrate_citX"/>
    <property type="match status" value="1"/>
</dbReference>
<accession>A0ABW5AFY3</accession>
<dbReference type="GO" id="GO:0050519">
    <property type="term" value="F:holo-citrate lyase synthase activity"/>
    <property type="evidence" value="ECO:0007669"/>
    <property type="project" value="UniProtKB-EC"/>
</dbReference>
<dbReference type="EC" id="2.7.7.61" evidence="1"/>
<keyword evidence="5" id="KW-0456">Lyase</keyword>
<evidence type="ECO:0000313" key="5">
    <source>
        <dbReference type="EMBL" id="MFD2181853.1"/>
    </source>
</evidence>
<name>A0ABW5AFY3_9BRAD</name>
<comment type="caution">
    <text evidence="5">The sequence shown here is derived from an EMBL/GenBank/DDBJ whole genome shotgun (WGS) entry which is preliminary data.</text>
</comment>
<dbReference type="GO" id="GO:0016829">
    <property type="term" value="F:lyase activity"/>
    <property type="evidence" value="ECO:0007669"/>
    <property type="project" value="UniProtKB-KW"/>
</dbReference>
<organism evidence="5 6">
    <name type="scientific">Rhodoplanes azumiensis</name>
    <dbReference type="NCBI Taxonomy" id="1897628"/>
    <lineage>
        <taxon>Bacteria</taxon>
        <taxon>Pseudomonadati</taxon>
        <taxon>Pseudomonadota</taxon>
        <taxon>Alphaproteobacteria</taxon>
        <taxon>Hyphomicrobiales</taxon>
        <taxon>Nitrobacteraceae</taxon>
        <taxon>Rhodoplanes</taxon>
    </lineage>
</organism>
<reference evidence="6" key="1">
    <citation type="journal article" date="2019" name="Int. J. Syst. Evol. Microbiol.">
        <title>The Global Catalogue of Microorganisms (GCM) 10K type strain sequencing project: providing services to taxonomists for standard genome sequencing and annotation.</title>
        <authorList>
            <consortium name="The Broad Institute Genomics Platform"/>
            <consortium name="The Broad Institute Genome Sequencing Center for Infectious Disease"/>
            <person name="Wu L."/>
            <person name="Ma J."/>
        </authorList>
    </citation>
    <scope>NUCLEOTIDE SEQUENCE [LARGE SCALE GENOMIC DNA]</scope>
    <source>
        <strain evidence="6">CGMCC 1.6774</strain>
    </source>
</reference>
<evidence type="ECO:0000256" key="2">
    <source>
        <dbReference type="ARBA" id="ARBA00022679"/>
    </source>
</evidence>
<protein>
    <recommendedName>
        <fullName evidence="1">citrate lyase holo-[acyl-carrier protein] synthase</fullName>
        <ecNumber evidence="1">2.7.7.61</ecNumber>
    </recommendedName>
</protein>